<feature type="compositionally biased region" description="Basic residues" evidence="2">
    <location>
        <begin position="141"/>
        <end position="154"/>
    </location>
</feature>
<dbReference type="Proteomes" id="UP000271087">
    <property type="component" value="Unassembled WGS sequence"/>
</dbReference>
<reference evidence="5" key="1">
    <citation type="submission" date="2016-06" db="UniProtKB">
        <authorList>
            <consortium name="WormBaseParasite"/>
        </authorList>
    </citation>
    <scope>IDENTIFICATION</scope>
</reference>
<dbReference type="STRING" id="42157.A0A182EMT8"/>
<accession>A0A182EMT8</accession>
<protein>
    <submittedName>
        <fullName evidence="5">WD_REPEATS_REGION domain-containing protein</fullName>
    </submittedName>
</protein>
<proteinExistence type="predicted"/>
<evidence type="ECO:0000313" key="5">
    <source>
        <dbReference type="WBParaSite" id="nOo.2.0.1.t09436-RA"/>
    </source>
</evidence>
<dbReference type="EMBL" id="UYRW01004590">
    <property type="protein sequence ID" value="VDM92877.1"/>
    <property type="molecule type" value="Genomic_DNA"/>
</dbReference>
<organism evidence="5">
    <name type="scientific">Onchocerca ochengi</name>
    <name type="common">Filarial nematode worm</name>
    <dbReference type="NCBI Taxonomy" id="42157"/>
    <lineage>
        <taxon>Eukaryota</taxon>
        <taxon>Metazoa</taxon>
        <taxon>Ecdysozoa</taxon>
        <taxon>Nematoda</taxon>
        <taxon>Chromadorea</taxon>
        <taxon>Rhabditida</taxon>
        <taxon>Spirurina</taxon>
        <taxon>Spiruromorpha</taxon>
        <taxon>Filarioidea</taxon>
        <taxon>Onchocercidae</taxon>
        <taxon>Onchocerca</taxon>
    </lineage>
</organism>
<gene>
    <name evidence="3" type="ORF">NOO_LOCUS9436</name>
</gene>
<dbReference type="InterPro" id="IPR051859">
    <property type="entry name" value="DCAF"/>
</dbReference>
<feature type="repeat" description="WD" evidence="1">
    <location>
        <begin position="57"/>
        <end position="88"/>
    </location>
</feature>
<dbReference type="OrthoDB" id="5865227at2759"/>
<dbReference type="Pfam" id="PF00400">
    <property type="entry name" value="WD40"/>
    <property type="match status" value="1"/>
</dbReference>
<feature type="region of interest" description="Disordered" evidence="2">
    <location>
        <begin position="95"/>
        <end position="164"/>
    </location>
</feature>
<keyword evidence="1" id="KW-0853">WD repeat</keyword>
<evidence type="ECO:0000313" key="4">
    <source>
        <dbReference type="Proteomes" id="UP000271087"/>
    </source>
</evidence>
<evidence type="ECO:0000256" key="2">
    <source>
        <dbReference type="SAM" id="MobiDB-lite"/>
    </source>
</evidence>
<dbReference type="InterPro" id="IPR015943">
    <property type="entry name" value="WD40/YVTN_repeat-like_dom_sf"/>
</dbReference>
<dbReference type="PANTHER" id="PTHR19847:SF7">
    <property type="entry name" value="DDB1- AND CUL4-ASSOCIATED FACTOR 11"/>
    <property type="match status" value="1"/>
</dbReference>
<dbReference type="InterPro" id="IPR001680">
    <property type="entry name" value="WD40_rpt"/>
</dbReference>
<evidence type="ECO:0000313" key="3">
    <source>
        <dbReference type="EMBL" id="VDM92877.1"/>
    </source>
</evidence>
<dbReference type="SMART" id="SM00320">
    <property type="entry name" value="WD40"/>
    <property type="match status" value="2"/>
</dbReference>
<dbReference type="InterPro" id="IPR036322">
    <property type="entry name" value="WD40_repeat_dom_sf"/>
</dbReference>
<dbReference type="PROSITE" id="PS50082">
    <property type="entry name" value="WD_REPEATS_2"/>
    <property type="match status" value="1"/>
</dbReference>
<evidence type="ECO:0000256" key="1">
    <source>
        <dbReference type="PROSITE-ProRule" id="PRU00221"/>
    </source>
</evidence>
<dbReference type="SUPFAM" id="SSF50978">
    <property type="entry name" value="WD40 repeat-like"/>
    <property type="match status" value="1"/>
</dbReference>
<keyword evidence="4" id="KW-1185">Reference proteome</keyword>
<name>A0A182EMT8_ONCOC</name>
<dbReference type="PANTHER" id="PTHR19847">
    <property type="entry name" value="DDB1- AND CUL4-ASSOCIATED FACTOR 11"/>
    <property type="match status" value="1"/>
</dbReference>
<dbReference type="GO" id="GO:0080008">
    <property type="term" value="C:Cul4-RING E3 ubiquitin ligase complex"/>
    <property type="evidence" value="ECO:0007669"/>
    <property type="project" value="TreeGrafter"/>
</dbReference>
<dbReference type="Gene3D" id="2.130.10.10">
    <property type="entry name" value="YVTN repeat-like/Quinoprotein amine dehydrogenase"/>
    <property type="match status" value="1"/>
</dbReference>
<dbReference type="WBParaSite" id="nOo.2.0.1.t09436-RA">
    <property type="protein sequence ID" value="nOo.2.0.1.t09436-RA"/>
    <property type="gene ID" value="nOo.2.0.1.g09436"/>
</dbReference>
<dbReference type="AlphaFoldDB" id="A0A182EMT8"/>
<dbReference type="GO" id="GO:0043161">
    <property type="term" value="P:proteasome-mediated ubiquitin-dependent protein catabolic process"/>
    <property type="evidence" value="ECO:0007669"/>
    <property type="project" value="TreeGrafter"/>
</dbReference>
<reference evidence="3 4" key="2">
    <citation type="submission" date="2018-08" db="EMBL/GenBank/DDBJ databases">
        <authorList>
            <person name="Laetsch R D."/>
            <person name="Stevens L."/>
            <person name="Kumar S."/>
            <person name="Blaxter L. M."/>
        </authorList>
    </citation>
    <scope>NUCLEOTIDE SEQUENCE [LARGE SCALE GENOMIC DNA]</scope>
</reference>
<sequence>MLGDGSLLTFRGHSVQHTLIRAKFSPERTGFRYVYTGSTEGNVYIYDILTGEIVRALDGHKSVVRDCCWHPDENEIITVSWDGVTARWYYKTRYDDEEEEEELDRVSDSNSSSDDDDDDNNNKNVDDNDDGNGYSVDHWRSSRHQPMRSHRKRNNGSFPFARCH</sequence>